<dbReference type="InterPro" id="IPR050789">
    <property type="entry name" value="Diverse_Enzym_Activities"/>
</dbReference>
<keyword evidence="4" id="KW-1185">Reference proteome</keyword>
<protein>
    <submittedName>
        <fullName evidence="3">CubicO group peptidase (Beta-lactamase class C family)</fullName>
    </submittedName>
</protein>
<dbReference type="PANTHER" id="PTHR43283">
    <property type="entry name" value="BETA-LACTAMASE-RELATED"/>
    <property type="match status" value="1"/>
</dbReference>
<accession>A0A7W9X1M2</accession>
<dbReference type="EMBL" id="JACHBX010000003">
    <property type="protein sequence ID" value="MBB6134812.1"/>
    <property type="molecule type" value="Genomic_DNA"/>
</dbReference>
<feature type="domain" description="Beta-lactamase-related" evidence="2">
    <location>
        <begin position="111"/>
        <end position="365"/>
    </location>
</feature>
<dbReference type="PANTHER" id="PTHR43283:SF11">
    <property type="entry name" value="BETA-LACTAMASE-RELATED DOMAIN-CONTAINING PROTEIN"/>
    <property type="match status" value="1"/>
</dbReference>
<dbReference type="Proteomes" id="UP000540787">
    <property type="component" value="Unassembled WGS sequence"/>
</dbReference>
<evidence type="ECO:0000313" key="4">
    <source>
        <dbReference type="Proteomes" id="UP000540787"/>
    </source>
</evidence>
<keyword evidence="1" id="KW-0378">Hydrolase</keyword>
<dbReference type="RefSeq" id="WP_183555482.1">
    <property type="nucleotide sequence ID" value="NZ_JACHBX010000003.1"/>
</dbReference>
<dbReference type="Pfam" id="PF00144">
    <property type="entry name" value="Beta-lactamase"/>
    <property type="match status" value="1"/>
</dbReference>
<sequence>MTHRARRSVLALSIVTALGLTLPATLVLAADAAYFPPAREWARKDPAALGMDPVALAAAIAFAQSRETERPLDLSDQEAIFGTRLGSMPTKRAATNGVVIYKGYVVAEFGDTRFVDPTYSVAKSMLATVAGVAVREGRLQVDEPVAQRVTDGGYTTPHNAAVTWKQHLQQESEWDGELWGKHSNFIGKAAFGKGEKKPRAIKTPGTFYEYNDTRVNRLALSLLRVFGQSVPDVFQQQVMDPIGASSGWKWVPYHNSYVELNGKQVASVSGGTRWGGGMWIDSWDMARFGYLWLRQGNWAGKQILPPAYVTAALTPSANGPDYGYLWWLNTKGKNLPGMPATTFAALGAGSNDIVVSPEHDLVIVWRWHAGNAAEFATRVVGAIRK</sequence>
<name>A0A7W9X1M2_9BURK</name>
<gene>
    <name evidence="3" type="ORF">HD842_002970</name>
</gene>
<dbReference type="InterPro" id="IPR006311">
    <property type="entry name" value="TAT_signal"/>
</dbReference>
<dbReference type="GO" id="GO:0016787">
    <property type="term" value="F:hydrolase activity"/>
    <property type="evidence" value="ECO:0007669"/>
    <property type="project" value="UniProtKB-KW"/>
</dbReference>
<evidence type="ECO:0000256" key="1">
    <source>
        <dbReference type="ARBA" id="ARBA00022801"/>
    </source>
</evidence>
<comment type="caution">
    <text evidence="3">The sequence shown here is derived from an EMBL/GenBank/DDBJ whole genome shotgun (WGS) entry which is preliminary data.</text>
</comment>
<dbReference type="InterPro" id="IPR001466">
    <property type="entry name" value="Beta-lactam-related"/>
</dbReference>
<dbReference type="AlphaFoldDB" id="A0A7W9X1M2"/>
<dbReference type="Gene3D" id="3.40.710.10">
    <property type="entry name" value="DD-peptidase/beta-lactamase superfamily"/>
    <property type="match status" value="1"/>
</dbReference>
<evidence type="ECO:0000259" key="2">
    <source>
        <dbReference type="Pfam" id="PF00144"/>
    </source>
</evidence>
<evidence type="ECO:0000313" key="3">
    <source>
        <dbReference type="EMBL" id="MBB6134812.1"/>
    </source>
</evidence>
<proteinExistence type="predicted"/>
<dbReference type="SUPFAM" id="SSF56601">
    <property type="entry name" value="beta-lactamase/transpeptidase-like"/>
    <property type="match status" value="1"/>
</dbReference>
<organism evidence="3 4">
    <name type="scientific">Massilia aurea</name>
    <dbReference type="NCBI Taxonomy" id="373040"/>
    <lineage>
        <taxon>Bacteria</taxon>
        <taxon>Pseudomonadati</taxon>
        <taxon>Pseudomonadota</taxon>
        <taxon>Betaproteobacteria</taxon>
        <taxon>Burkholderiales</taxon>
        <taxon>Oxalobacteraceae</taxon>
        <taxon>Telluria group</taxon>
        <taxon>Massilia</taxon>
    </lineage>
</organism>
<reference evidence="3 4" key="1">
    <citation type="submission" date="2020-08" db="EMBL/GenBank/DDBJ databases">
        <title>The Agave Microbiome: Exploring the role of microbial communities in plant adaptations to desert environments.</title>
        <authorList>
            <person name="Partida-Martinez L.P."/>
        </authorList>
    </citation>
    <scope>NUCLEOTIDE SEQUENCE [LARGE SCALE GENOMIC DNA]</scope>
    <source>
        <strain evidence="3 4">AT3.2</strain>
    </source>
</reference>
<dbReference type="PROSITE" id="PS51318">
    <property type="entry name" value="TAT"/>
    <property type="match status" value="1"/>
</dbReference>
<dbReference type="InterPro" id="IPR012338">
    <property type="entry name" value="Beta-lactam/transpept-like"/>
</dbReference>